<dbReference type="Gene3D" id="1.25.40.10">
    <property type="entry name" value="Tetratricopeptide repeat domain"/>
    <property type="match status" value="1"/>
</dbReference>
<dbReference type="Proteomes" id="UP000265443">
    <property type="component" value="Unassembled WGS sequence"/>
</dbReference>
<comment type="caution">
    <text evidence="1">The sequence shown here is derived from an EMBL/GenBank/DDBJ whole genome shotgun (WGS) entry which is preliminary data.</text>
</comment>
<keyword evidence="2" id="KW-1185">Reference proteome</keyword>
<gene>
    <name evidence="1" type="ORF">Mhypo_01443</name>
</gene>
<dbReference type="InterPro" id="IPR011990">
    <property type="entry name" value="TPR-like_helical_dom_sf"/>
</dbReference>
<protein>
    <recommendedName>
        <fullName evidence="3">Tetratricopeptide repeat protein</fullName>
    </recommendedName>
</protein>
<dbReference type="SUPFAM" id="SSF48452">
    <property type="entry name" value="TPR-like"/>
    <property type="match status" value="1"/>
</dbReference>
<evidence type="ECO:0000313" key="1">
    <source>
        <dbReference type="EMBL" id="RIH78750.1"/>
    </source>
</evidence>
<accession>A0ABX9MRK4</accession>
<dbReference type="RefSeq" id="WP_119340622.1">
    <property type="nucleotide sequence ID" value="NZ_QWKY01000020.1"/>
</dbReference>
<sequence>MSTLTDAYQPTERENLQQLLAVAWFKLEQQPLEAAVLARRAEHLARRSGNNRAWAQSLFIWGVCSLYGGDNHEAIVLLSRALAVYRFLDDEQGQWSCLKAIALAWGYLGDAVQALETHSQANTFKRQAEFAGKARWLRWFATN</sequence>
<proteinExistence type="predicted"/>
<dbReference type="EMBL" id="QWKY01000020">
    <property type="protein sequence ID" value="RIH78750.1"/>
    <property type="molecule type" value="Genomic_DNA"/>
</dbReference>
<reference evidence="1 2" key="1">
    <citation type="submission" date="2018-08" db="EMBL/GenBank/DDBJ databases">
        <title>Meiothermus hypogaeus DSM 23238 genome sequencing project.</title>
        <authorList>
            <person name="Da Costa M.S."/>
            <person name="Albuquerque L."/>
            <person name="Raposo P."/>
            <person name="Froufe H.J.C."/>
            <person name="Barroso C.S."/>
            <person name="Egas C."/>
        </authorList>
    </citation>
    <scope>NUCLEOTIDE SEQUENCE [LARGE SCALE GENOMIC DNA]</scope>
    <source>
        <strain evidence="1 2">DSM 23238</strain>
    </source>
</reference>
<organism evidence="1 2">
    <name type="scientific">Meiothermus hypogaeus</name>
    <dbReference type="NCBI Taxonomy" id="884155"/>
    <lineage>
        <taxon>Bacteria</taxon>
        <taxon>Thermotogati</taxon>
        <taxon>Deinococcota</taxon>
        <taxon>Deinococci</taxon>
        <taxon>Thermales</taxon>
        <taxon>Thermaceae</taxon>
        <taxon>Meiothermus</taxon>
    </lineage>
</organism>
<evidence type="ECO:0000313" key="2">
    <source>
        <dbReference type="Proteomes" id="UP000265443"/>
    </source>
</evidence>
<evidence type="ECO:0008006" key="3">
    <source>
        <dbReference type="Google" id="ProtNLM"/>
    </source>
</evidence>
<name>A0ABX9MRK4_9DEIN</name>